<dbReference type="AlphaFoldDB" id="A0A9Q3IDG5"/>
<comment type="caution">
    <text evidence="1">The sequence shown here is derived from an EMBL/GenBank/DDBJ whole genome shotgun (WGS) entry which is preliminary data.</text>
</comment>
<organism evidence="1 2">
    <name type="scientific">Austropuccinia psidii MF-1</name>
    <dbReference type="NCBI Taxonomy" id="1389203"/>
    <lineage>
        <taxon>Eukaryota</taxon>
        <taxon>Fungi</taxon>
        <taxon>Dikarya</taxon>
        <taxon>Basidiomycota</taxon>
        <taxon>Pucciniomycotina</taxon>
        <taxon>Pucciniomycetes</taxon>
        <taxon>Pucciniales</taxon>
        <taxon>Sphaerophragmiaceae</taxon>
        <taxon>Austropuccinia</taxon>
    </lineage>
</organism>
<proteinExistence type="predicted"/>
<dbReference type="Proteomes" id="UP000765509">
    <property type="component" value="Unassembled WGS sequence"/>
</dbReference>
<evidence type="ECO:0000313" key="2">
    <source>
        <dbReference type="Proteomes" id="UP000765509"/>
    </source>
</evidence>
<accession>A0A9Q3IDG5</accession>
<name>A0A9Q3IDG5_9BASI</name>
<gene>
    <name evidence="1" type="ORF">O181_074895</name>
</gene>
<protein>
    <submittedName>
        <fullName evidence="1">Uncharacterized protein</fullName>
    </submittedName>
</protein>
<evidence type="ECO:0000313" key="1">
    <source>
        <dbReference type="EMBL" id="MBW0535180.1"/>
    </source>
</evidence>
<keyword evidence="2" id="KW-1185">Reference proteome</keyword>
<sequence>MEIVRNLKYIALIKKKKTQGRAQAPFSKIKSNSIDEELKAKARLRHCIKEGDKYLSNCFGLLRDQNATGEVPLLSPTSFDSALLSRLTSFANSSISPPTLSSIHTNTSSQFTQPTVPVPHTPFQSFNNCLSQLALSMYCSKDLIQLDRLYNAVHQSTLQGHYLTADASSALIETYGHNRQIDQVREMYFNAHVALASLGSASASDQALKSISWTRVEDRMIIALAYCGFLEELAIHNNQLISSRAAPYADAYAAMIQHAHETTDEASAALAHFEEAIQH</sequence>
<dbReference type="EMBL" id="AVOT02040034">
    <property type="protein sequence ID" value="MBW0535180.1"/>
    <property type="molecule type" value="Genomic_DNA"/>
</dbReference>
<dbReference type="OrthoDB" id="185373at2759"/>
<reference evidence="1" key="1">
    <citation type="submission" date="2021-03" db="EMBL/GenBank/DDBJ databases">
        <title>Draft genome sequence of rust myrtle Austropuccinia psidii MF-1, a brazilian biotype.</title>
        <authorList>
            <person name="Quecine M.C."/>
            <person name="Pachon D.M.R."/>
            <person name="Bonatelli M.L."/>
            <person name="Correr F.H."/>
            <person name="Franceschini L.M."/>
            <person name="Leite T.F."/>
            <person name="Margarido G.R.A."/>
            <person name="Almeida C.A."/>
            <person name="Ferrarezi J.A."/>
            <person name="Labate C.A."/>
        </authorList>
    </citation>
    <scope>NUCLEOTIDE SEQUENCE</scope>
    <source>
        <strain evidence="1">MF-1</strain>
    </source>
</reference>